<comment type="caution">
    <text evidence="3">The sequence shown here is derived from an EMBL/GenBank/DDBJ whole genome shotgun (WGS) entry which is preliminary data.</text>
</comment>
<dbReference type="Pfam" id="PF16998">
    <property type="entry name" value="17kDa_Anti_2"/>
    <property type="match status" value="1"/>
</dbReference>
<evidence type="ECO:0000313" key="3">
    <source>
        <dbReference type="EMBL" id="MBS3648277.1"/>
    </source>
</evidence>
<evidence type="ECO:0000256" key="1">
    <source>
        <dbReference type="SAM" id="SignalP"/>
    </source>
</evidence>
<dbReference type="InterPro" id="IPR032635">
    <property type="entry name" value="Anti_2"/>
</dbReference>
<keyword evidence="1" id="KW-0732">Signal</keyword>
<dbReference type="PROSITE" id="PS51257">
    <property type="entry name" value="PROKAR_LIPOPROTEIN"/>
    <property type="match status" value="1"/>
</dbReference>
<accession>A0A942DWV0</accession>
<feature type="chain" id="PRO_5038119974" description="Surface antigen domain-containing protein" evidence="1">
    <location>
        <begin position="24"/>
        <end position="138"/>
    </location>
</feature>
<dbReference type="RefSeq" id="WP_188253843.1">
    <property type="nucleotide sequence ID" value="NZ_JABVCF010000003.1"/>
</dbReference>
<gene>
    <name evidence="3" type="ORF">KEU06_06510</name>
</gene>
<sequence>MVRQAAPWACLVSGLLLSGCAGGFSLKQAEADPTILTGSVASPAAVAADPSQRSDEMTIRNAVSSADVESLEGSQIPWANAETGSRGTINSLVEEKGPGTVCRRFTTSRESFDGVALFEGQACMVGPGAWRLEKFGAV</sequence>
<dbReference type="AlphaFoldDB" id="A0A942DWV0"/>
<dbReference type="Proteomes" id="UP000680348">
    <property type="component" value="Unassembled WGS sequence"/>
</dbReference>
<protein>
    <recommendedName>
        <fullName evidence="2">Surface antigen domain-containing protein</fullName>
    </recommendedName>
</protein>
<proteinExistence type="predicted"/>
<organism evidence="3 4">
    <name type="scientific">Pseudaminobacter soli</name>
    <name type="common">ex Zhang et al. 2022</name>
    <dbReference type="NCBI Taxonomy" id="2831468"/>
    <lineage>
        <taxon>Bacteria</taxon>
        <taxon>Pseudomonadati</taxon>
        <taxon>Pseudomonadota</taxon>
        <taxon>Alphaproteobacteria</taxon>
        <taxon>Hyphomicrobiales</taxon>
        <taxon>Phyllobacteriaceae</taxon>
        <taxon>Pseudaminobacter</taxon>
    </lineage>
</organism>
<name>A0A942DWV0_9HYPH</name>
<feature type="domain" description="Surface antigen" evidence="2">
    <location>
        <begin position="28"/>
        <end position="136"/>
    </location>
</feature>
<evidence type="ECO:0000259" key="2">
    <source>
        <dbReference type="Pfam" id="PF16998"/>
    </source>
</evidence>
<dbReference type="EMBL" id="JAGWCR010000003">
    <property type="protein sequence ID" value="MBS3648277.1"/>
    <property type="molecule type" value="Genomic_DNA"/>
</dbReference>
<keyword evidence="4" id="KW-1185">Reference proteome</keyword>
<reference evidence="3" key="1">
    <citation type="submission" date="2021-04" db="EMBL/GenBank/DDBJ databases">
        <title>Pseudaminobacter soli sp. nov., isolated from paddy soil contaminated by heavy metals.</title>
        <authorList>
            <person name="Zhang K."/>
        </authorList>
    </citation>
    <scope>NUCLEOTIDE SEQUENCE</scope>
    <source>
        <strain evidence="3">19-2017</strain>
    </source>
</reference>
<evidence type="ECO:0000313" key="4">
    <source>
        <dbReference type="Proteomes" id="UP000680348"/>
    </source>
</evidence>
<feature type="signal peptide" evidence="1">
    <location>
        <begin position="1"/>
        <end position="23"/>
    </location>
</feature>